<sequence>MFSATEQWPLPGQVDPALSPCAFCRRRIVVAGKPVFSSCSCQVFGPPVTLAALAVGAVLASASLWWASRQSRGRG</sequence>
<protein>
    <submittedName>
        <fullName evidence="2">Uncharacterized protein</fullName>
    </submittedName>
</protein>
<dbReference type="AlphaFoldDB" id="A0A7K1TIU0"/>
<evidence type="ECO:0000256" key="1">
    <source>
        <dbReference type="SAM" id="Phobius"/>
    </source>
</evidence>
<dbReference type="RefSeq" id="WP_157568271.1">
    <property type="nucleotide sequence ID" value="NZ_WQKZ01000004.1"/>
</dbReference>
<organism evidence="2 3">
    <name type="scientific">Hymenobacter ginkgonis</name>
    <dbReference type="NCBI Taxonomy" id="2682976"/>
    <lineage>
        <taxon>Bacteria</taxon>
        <taxon>Pseudomonadati</taxon>
        <taxon>Bacteroidota</taxon>
        <taxon>Cytophagia</taxon>
        <taxon>Cytophagales</taxon>
        <taxon>Hymenobacteraceae</taxon>
        <taxon>Hymenobacter</taxon>
    </lineage>
</organism>
<reference evidence="2 3" key="1">
    <citation type="submission" date="2019-12" db="EMBL/GenBank/DDBJ databases">
        <title>Hymenobacter sp. HMF4947 Genome sequencing and assembly.</title>
        <authorList>
            <person name="Kang H."/>
            <person name="Cha I."/>
            <person name="Kim H."/>
            <person name="Joh K."/>
        </authorList>
    </citation>
    <scope>NUCLEOTIDE SEQUENCE [LARGE SCALE GENOMIC DNA]</scope>
    <source>
        <strain evidence="2 3">HMF4947</strain>
    </source>
</reference>
<feature type="transmembrane region" description="Helical" evidence="1">
    <location>
        <begin position="48"/>
        <end position="67"/>
    </location>
</feature>
<accession>A0A7K1TIU0</accession>
<keyword evidence="3" id="KW-1185">Reference proteome</keyword>
<keyword evidence="1" id="KW-0812">Transmembrane</keyword>
<dbReference type="EMBL" id="WQKZ01000004">
    <property type="protein sequence ID" value="MVN78328.1"/>
    <property type="molecule type" value="Genomic_DNA"/>
</dbReference>
<dbReference type="Proteomes" id="UP000441336">
    <property type="component" value="Unassembled WGS sequence"/>
</dbReference>
<comment type="caution">
    <text evidence="2">The sequence shown here is derived from an EMBL/GenBank/DDBJ whole genome shotgun (WGS) entry which is preliminary data.</text>
</comment>
<evidence type="ECO:0000313" key="2">
    <source>
        <dbReference type="EMBL" id="MVN78328.1"/>
    </source>
</evidence>
<gene>
    <name evidence="2" type="ORF">GO988_18515</name>
</gene>
<keyword evidence="1" id="KW-1133">Transmembrane helix</keyword>
<keyword evidence="1" id="KW-0472">Membrane</keyword>
<name>A0A7K1TIU0_9BACT</name>
<evidence type="ECO:0000313" key="3">
    <source>
        <dbReference type="Proteomes" id="UP000441336"/>
    </source>
</evidence>
<proteinExistence type="predicted"/>